<name>A0AAD0WCN7_9GAMM</name>
<dbReference type="PROSITE" id="PS51892">
    <property type="entry name" value="SUBTILASE"/>
    <property type="match status" value="1"/>
</dbReference>
<dbReference type="RefSeq" id="WP_118844409.1">
    <property type="nucleotide sequence ID" value="NZ_CP032090.1"/>
</dbReference>
<dbReference type="PROSITE" id="PS00136">
    <property type="entry name" value="SUBTILASE_ASP"/>
    <property type="match status" value="1"/>
</dbReference>
<dbReference type="EMBL" id="CP032090">
    <property type="protein sequence ID" value="AXV65574.1"/>
    <property type="molecule type" value="Genomic_DNA"/>
</dbReference>
<dbReference type="PRINTS" id="PR00723">
    <property type="entry name" value="SUBTILISIN"/>
</dbReference>
<comment type="similarity">
    <text evidence="1 6 7">Belongs to the peptidase S8 family.</text>
</comment>
<dbReference type="InterPro" id="IPR023828">
    <property type="entry name" value="Peptidase_S8_Ser-AS"/>
</dbReference>
<evidence type="ECO:0000256" key="8">
    <source>
        <dbReference type="SAM" id="SignalP"/>
    </source>
</evidence>
<feature type="active site" description="Charge relay system" evidence="5 6">
    <location>
        <position position="140"/>
    </location>
</feature>
<dbReference type="Gene3D" id="2.60.120.380">
    <property type="match status" value="1"/>
</dbReference>
<dbReference type="PROSITE" id="PS00137">
    <property type="entry name" value="SUBTILASE_HIS"/>
    <property type="match status" value="1"/>
</dbReference>
<evidence type="ECO:0000256" key="7">
    <source>
        <dbReference type="RuleBase" id="RU003355"/>
    </source>
</evidence>
<dbReference type="KEGG" id="pdj:D0907_09955"/>
<dbReference type="Gene3D" id="3.40.50.200">
    <property type="entry name" value="Peptidase S8/S53 domain"/>
    <property type="match status" value="1"/>
</dbReference>
<evidence type="ECO:0000313" key="11">
    <source>
        <dbReference type="Proteomes" id="UP000264605"/>
    </source>
</evidence>
<dbReference type="Pfam" id="PF00082">
    <property type="entry name" value="Peptidase_S8"/>
    <property type="match status" value="1"/>
</dbReference>
<dbReference type="InterPro" id="IPR000209">
    <property type="entry name" value="Peptidase_S8/S53_dom"/>
</dbReference>
<dbReference type="SUPFAM" id="SSF52743">
    <property type="entry name" value="Subtilisin-like"/>
    <property type="match status" value="1"/>
</dbReference>
<reference evidence="10 11" key="1">
    <citation type="submission" date="2018-08" db="EMBL/GenBank/DDBJ databases">
        <title>Draft genome sequence of Pseudoalteromonas donghaensis HJ51.</title>
        <authorList>
            <person name="Oh J."/>
            <person name="Roh D."/>
        </authorList>
    </citation>
    <scope>NUCLEOTIDE SEQUENCE [LARGE SCALE GENOMIC DNA]</scope>
    <source>
        <strain evidence="10 11">HJ51</strain>
    </source>
</reference>
<dbReference type="InterPro" id="IPR023827">
    <property type="entry name" value="Peptidase_S8_Asp-AS"/>
</dbReference>
<feature type="chain" id="PRO_5041981835" evidence="8">
    <location>
        <begin position="25"/>
        <end position="705"/>
    </location>
</feature>
<dbReference type="GO" id="GO:0004252">
    <property type="term" value="F:serine-type endopeptidase activity"/>
    <property type="evidence" value="ECO:0007669"/>
    <property type="project" value="UniProtKB-UniRule"/>
</dbReference>
<dbReference type="InterPro" id="IPR036852">
    <property type="entry name" value="Peptidase_S8/S53_dom_sf"/>
</dbReference>
<organism evidence="10 11">
    <name type="scientific">Pseudoalteromonas lipolytica</name>
    <dbReference type="NCBI Taxonomy" id="570156"/>
    <lineage>
        <taxon>Bacteria</taxon>
        <taxon>Pseudomonadati</taxon>
        <taxon>Pseudomonadota</taxon>
        <taxon>Gammaproteobacteria</taxon>
        <taxon>Alteromonadales</taxon>
        <taxon>Pseudoalteromonadaceae</taxon>
        <taxon>Pseudoalteromonas</taxon>
    </lineage>
</organism>
<evidence type="ECO:0000256" key="2">
    <source>
        <dbReference type="ARBA" id="ARBA00022670"/>
    </source>
</evidence>
<dbReference type="InterPro" id="IPR022398">
    <property type="entry name" value="Peptidase_S8_His-AS"/>
</dbReference>
<keyword evidence="3 6" id="KW-0378">Hydrolase</keyword>
<keyword evidence="4 6" id="KW-0720">Serine protease</keyword>
<evidence type="ECO:0000256" key="5">
    <source>
        <dbReference type="PIRSR" id="PIRSR615500-1"/>
    </source>
</evidence>
<gene>
    <name evidence="10" type="ORF">D0907_09955</name>
</gene>
<feature type="domain" description="Peptidase S8/S53" evidence="9">
    <location>
        <begin position="131"/>
        <end position="433"/>
    </location>
</feature>
<dbReference type="Proteomes" id="UP000264605">
    <property type="component" value="Chromosome"/>
</dbReference>
<dbReference type="AlphaFoldDB" id="A0AAD0WCN7"/>
<dbReference type="InterPro" id="IPR015500">
    <property type="entry name" value="Peptidase_S8_subtilisin-rel"/>
</dbReference>
<dbReference type="PROSITE" id="PS00138">
    <property type="entry name" value="SUBTILASE_SER"/>
    <property type="match status" value="1"/>
</dbReference>
<feature type="signal peptide" evidence="8">
    <location>
        <begin position="1"/>
        <end position="24"/>
    </location>
</feature>
<protein>
    <submittedName>
        <fullName evidence="10">Peptidase S8/S53 subtilisin kexin sedolisin</fullName>
    </submittedName>
</protein>
<evidence type="ECO:0000256" key="4">
    <source>
        <dbReference type="ARBA" id="ARBA00022825"/>
    </source>
</evidence>
<accession>A0AAD0WCN7</accession>
<feature type="active site" description="Charge relay system" evidence="5 6">
    <location>
        <position position="187"/>
    </location>
</feature>
<dbReference type="GO" id="GO:0006508">
    <property type="term" value="P:proteolysis"/>
    <property type="evidence" value="ECO:0007669"/>
    <property type="project" value="UniProtKB-KW"/>
</dbReference>
<dbReference type="PANTHER" id="PTHR43806:SF11">
    <property type="entry name" value="CEREVISIN-RELATED"/>
    <property type="match status" value="1"/>
</dbReference>
<feature type="active site" description="Charge relay system" evidence="5 6">
    <location>
        <position position="381"/>
    </location>
</feature>
<evidence type="ECO:0000259" key="9">
    <source>
        <dbReference type="Pfam" id="PF00082"/>
    </source>
</evidence>
<dbReference type="GeneID" id="99505784"/>
<dbReference type="InterPro" id="IPR050131">
    <property type="entry name" value="Peptidase_S8_subtilisin-like"/>
</dbReference>
<evidence type="ECO:0000256" key="6">
    <source>
        <dbReference type="PROSITE-ProRule" id="PRU01240"/>
    </source>
</evidence>
<dbReference type="Gene3D" id="2.60.120.260">
    <property type="entry name" value="Galactose-binding domain-like"/>
    <property type="match status" value="1"/>
</dbReference>
<evidence type="ECO:0000256" key="3">
    <source>
        <dbReference type="ARBA" id="ARBA00022801"/>
    </source>
</evidence>
<keyword evidence="2 6" id="KW-0645">Protease</keyword>
<dbReference type="PANTHER" id="PTHR43806">
    <property type="entry name" value="PEPTIDASE S8"/>
    <property type="match status" value="1"/>
</dbReference>
<evidence type="ECO:0000313" key="10">
    <source>
        <dbReference type="EMBL" id="AXV65574.1"/>
    </source>
</evidence>
<evidence type="ECO:0000256" key="1">
    <source>
        <dbReference type="ARBA" id="ARBA00011073"/>
    </source>
</evidence>
<proteinExistence type="inferred from homology"/>
<keyword evidence="8" id="KW-0732">Signal</keyword>
<sequence>MRTKLSSILIGLGMVGSFATQAQALLGPELAEKLSTTSLTQSLTEPSIKVIISFKDKQQVYNVMQSLGVPYLALKELPMVGATLTPSLVTQLQNNPAIESIYYDAPLRYYNYNSGEITGGHFVHDNYLFTGKGGVVAVLDSGVDATHPDLAYGDKTIQNVKLINDLDLYGLTADIEGLPNTDTSSGHGTHVAGTVAGSGAASANDPTRANLHDGIAPDAKIVGISAGEAISILHSLKGFDYALANQHKYDIDVITNSWGGGAGSNFDPNNPVNKASFEAYKRGMIVTFAAGNDGDGDDTLNVYAVAPWVIDVAAGTPNRMLADFSSRGVPGDAIKTPDITAPGSSIYSTRALNTPLPALGPVIDLDNPDYYVYYATMSGTSMAAPFVAGAATVLLEANPHLSPDQIDEILKASADDMFDETGRQYLPHEVGAGHINVKKAVELALQTEGNMRQFLAGDTEFSSQGAWQQADNTADKVYFAGKWSETTDSSAYNGTLAKAKGPGNIAYVGFKGERAKIHFAATNRGEVSILVDGVEYESLSVSGEKGEAITVAINQLDDSAHTLEVRTISGQVALDRFEFDGIVTQPGVSFTTQLMPSIEGTMGPSVSLDLAGLGVDPAYSIIEHLVSVPDNVVGVTAVLSWQPFADLDFSIANSQGEDLASSATLDNPETAQLSVTEAGDYIFKVKGYTSVVTNYRIDWQIVTQD</sequence>